<dbReference type="AlphaFoldDB" id="A0AAV5IG08"/>
<keyword evidence="2" id="KW-1185">Reference proteome</keyword>
<evidence type="ECO:0000313" key="1">
    <source>
        <dbReference type="EMBL" id="GKV00861.1"/>
    </source>
</evidence>
<comment type="caution">
    <text evidence="1">The sequence shown here is derived from an EMBL/GenBank/DDBJ whole genome shotgun (WGS) entry which is preliminary data.</text>
</comment>
<organism evidence="1 2">
    <name type="scientific">Rubroshorea leprosula</name>
    <dbReference type="NCBI Taxonomy" id="152421"/>
    <lineage>
        <taxon>Eukaryota</taxon>
        <taxon>Viridiplantae</taxon>
        <taxon>Streptophyta</taxon>
        <taxon>Embryophyta</taxon>
        <taxon>Tracheophyta</taxon>
        <taxon>Spermatophyta</taxon>
        <taxon>Magnoliopsida</taxon>
        <taxon>eudicotyledons</taxon>
        <taxon>Gunneridae</taxon>
        <taxon>Pentapetalae</taxon>
        <taxon>rosids</taxon>
        <taxon>malvids</taxon>
        <taxon>Malvales</taxon>
        <taxon>Dipterocarpaceae</taxon>
        <taxon>Rubroshorea</taxon>
    </lineage>
</organism>
<accession>A0AAV5IG08</accession>
<dbReference type="EMBL" id="BPVZ01000016">
    <property type="protein sequence ID" value="GKV00861.1"/>
    <property type="molecule type" value="Genomic_DNA"/>
</dbReference>
<sequence>MEPRRWFQRTQDAWVRSNPACLGSNVPRTRLDLVTVDVD</sequence>
<evidence type="ECO:0000313" key="2">
    <source>
        <dbReference type="Proteomes" id="UP001054252"/>
    </source>
</evidence>
<gene>
    <name evidence="1" type="ORF">SLEP1_g13477</name>
</gene>
<dbReference type="Proteomes" id="UP001054252">
    <property type="component" value="Unassembled WGS sequence"/>
</dbReference>
<reference evidence="1 2" key="1">
    <citation type="journal article" date="2021" name="Commun. Biol.">
        <title>The genome of Shorea leprosula (Dipterocarpaceae) highlights the ecological relevance of drought in aseasonal tropical rainforests.</title>
        <authorList>
            <person name="Ng K.K.S."/>
            <person name="Kobayashi M.J."/>
            <person name="Fawcett J.A."/>
            <person name="Hatakeyama M."/>
            <person name="Paape T."/>
            <person name="Ng C.H."/>
            <person name="Ang C.C."/>
            <person name="Tnah L.H."/>
            <person name="Lee C.T."/>
            <person name="Nishiyama T."/>
            <person name="Sese J."/>
            <person name="O'Brien M.J."/>
            <person name="Copetti D."/>
            <person name="Mohd Noor M.I."/>
            <person name="Ong R.C."/>
            <person name="Putra M."/>
            <person name="Sireger I.Z."/>
            <person name="Indrioko S."/>
            <person name="Kosugi Y."/>
            <person name="Izuno A."/>
            <person name="Isagi Y."/>
            <person name="Lee S.L."/>
            <person name="Shimizu K.K."/>
        </authorList>
    </citation>
    <scope>NUCLEOTIDE SEQUENCE [LARGE SCALE GENOMIC DNA]</scope>
    <source>
        <strain evidence="1">214</strain>
    </source>
</reference>
<proteinExistence type="predicted"/>
<name>A0AAV5IG08_9ROSI</name>
<protein>
    <submittedName>
        <fullName evidence="1">Uncharacterized protein</fullName>
    </submittedName>
</protein>